<dbReference type="AlphaFoldDB" id="A0A0B7A3S2"/>
<accession>A0A0B7A3S2</accession>
<organism evidence="1">
    <name type="scientific">Arion vulgaris</name>
    <dbReference type="NCBI Taxonomy" id="1028688"/>
    <lineage>
        <taxon>Eukaryota</taxon>
        <taxon>Metazoa</taxon>
        <taxon>Spiralia</taxon>
        <taxon>Lophotrochozoa</taxon>
        <taxon>Mollusca</taxon>
        <taxon>Gastropoda</taxon>
        <taxon>Heterobranchia</taxon>
        <taxon>Euthyneura</taxon>
        <taxon>Panpulmonata</taxon>
        <taxon>Eupulmonata</taxon>
        <taxon>Stylommatophora</taxon>
        <taxon>Helicina</taxon>
        <taxon>Arionoidea</taxon>
        <taxon>Arionidae</taxon>
        <taxon>Arion</taxon>
    </lineage>
</organism>
<protein>
    <submittedName>
        <fullName evidence="1">Uncharacterized protein</fullName>
    </submittedName>
</protein>
<feature type="non-terminal residue" evidence="1">
    <location>
        <position position="1"/>
    </location>
</feature>
<proteinExistence type="predicted"/>
<sequence length="52" mass="5853">GLLRWQSFDKLLDDDEDSSFHPTLIDVKLLQALLCAQHETNILCLSPVGLET</sequence>
<dbReference type="EMBL" id="HACG01027755">
    <property type="protein sequence ID" value="CEK74620.1"/>
    <property type="molecule type" value="Transcribed_RNA"/>
</dbReference>
<reference evidence="1" key="1">
    <citation type="submission" date="2014-12" db="EMBL/GenBank/DDBJ databases">
        <title>Insight into the proteome of Arion vulgaris.</title>
        <authorList>
            <person name="Aradska J."/>
            <person name="Bulat T."/>
            <person name="Smidak R."/>
            <person name="Sarate P."/>
            <person name="Gangsoo J."/>
            <person name="Sialana F."/>
            <person name="Bilban M."/>
            <person name="Lubec G."/>
        </authorList>
    </citation>
    <scope>NUCLEOTIDE SEQUENCE</scope>
    <source>
        <tissue evidence="1">Skin</tissue>
    </source>
</reference>
<name>A0A0B7A3S2_9EUPU</name>
<gene>
    <name evidence="1" type="primary">ORF91857</name>
</gene>
<evidence type="ECO:0000313" key="1">
    <source>
        <dbReference type="EMBL" id="CEK74620.1"/>
    </source>
</evidence>